<dbReference type="PANTHER" id="PTHR47987">
    <property type="entry name" value="OS08G0249100 PROTEIN"/>
    <property type="match status" value="1"/>
</dbReference>
<reference evidence="8" key="3">
    <citation type="submission" date="2006-01" db="EMBL/GenBank/DDBJ databases">
        <authorList>
            <person name="Buell R."/>
        </authorList>
    </citation>
    <scope>NUCLEOTIDE SEQUENCE</scope>
</reference>
<dbReference type="InterPro" id="IPR017441">
    <property type="entry name" value="Protein_kinase_ATP_BS"/>
</dbReference>
<evidence type="ECO:0000259" key="7">
    <source>
        <dbReference type="PROSITE" id="PS50011"/>
    </source>
</evidence>
<dbReference type="PANTHER" id="PTHR47987:SF32">
    <property type="entry name" value="OS11G0644000 PROTEIN"/>
    <property type="match status" value="1"/>
</dbReference>
<dbReference type="Gene3D" id="1.10.510.10">
    <property type="entry name" value="Transferase(Phosphotransferase) domain 1"/>
    <property type="match status" value="1"/>
</dbReference>
<evidence type="ECO:0000256" key="6">
    <source>
        <dbReference type="SAM" id="MobiDB-lite"/>
    </source>
</evidence>
<evidence type="ECO:0000256" key="2">
    <source>
        <dbReference type="ARBA" id="ARBA00022741"/>
    </source>
</evidence>
<dbReference type="GO" id="GO:0004672">
    <property type="term" value="F:protein kinase activity"/>
    <property type="evidence" value="ECO:0007669"/>
    <property type="project" value="InterPro"/>
</dbReference>
<sequence length="603" mass="65802">MDLQSVVSARVNWLRQVVAAEQRRGGDAITTATDIAGTAAAENSCDIAGTAATAAVATETTSGSSSLDEDDADDDKLCTPPARQPWKGVAEAWRSRTMRRLPSLAPTMSSTLRRFSIRSGAWPQWPSAASAAAAAPADGSQACALRPPIRTFSLSELKKATRNFSKENVVGRGGHAKVYRGCLPGGELVAVKRLSAPERGGRVESFLAELGHIVSLSHPNVARLVGVGVDGGEHLVFPFSRLGCLSGRLHGAAAGEEAMPWAARFRVAVGAARGLEYLHERCARRIVHRDVKPANILLKDDYEPMECPLVQKGKRNFAWALLNSQIVVLVFGLNFQICDFGLAKWLPASMTHHQVTTFEGTFGYLPPEYTSHGIFNEKTDVFAYGVVLLELLTGRRAIDAKKLSLLTWATNQPSSSSTSGIRTLFDIPLVISACARMQYATNHGVMIIHGGVRVRVIHRVSSSLQARPFLYGGGGDGDDDDDDAVRMMVDPALGGQYDAGQLAVVAYAAKICIQNSPELRPKMSEVTQILQENEEDRRSVEGSRRTFTLDRTVEMHETNGQDSATRRQLDDLRRHMALAFDFEWNVFYFFNLSRLDCSFIPGR</sequence>
<accession>Q2R0I7</accession>
<dbReference type="SUPFAM" id="SSF56112">
    <property type="entry name" value="Protein kinase-like (PK-like)"/>
    <property type="match status" value="1"/>
</dbReference>
<dbReference type="InterPro" id="IPR000719">
    <property type="entry name" value="Prot_kinase_dom"/>
</dbReference>
<feature type="domain" description="Protein kinase" evidence="7">
    <location>
        <begin position="164"/>
        <end position="446"/>
    </location>
</feature>
<gene>
    <name evidence="8" type="ordered locus">LOC_Os11g42440</name>
</gene>
<dbReference type="InterPro" id="IPR008271">
    <property type="entry name" value="Ser/Thr_kinase_AS"/>
</dbReference>
<evidence type="ECO:0000256" key="3">
    <source>
        <dbReference type="ARBA" id="ARBA00022777"/>
    </source>
</evidence>
<protein>
    <submittedName>
        <fullName evidence="8">Protein kinase domain containing protein, expressed</fullName>
    </submittedName>
</protein>
<dbReference type="PROSITE" id="PS00108">
    <property type="entry name" value="PROTEIN_KINASE_ST"/>
    <property type="match status" value="1"/>
</dbReference>
<keyword evidence="3 8" id="KW-0418">Kinase</keyword>
<dbReference type="EMBL" id="DP000010">
    <property type="protein sequence ID" value="ABA95043.1"/>
    <property type="molecule type" value="Genomic_DNA"/>
</dbReference>
<dbReference type="PROSITE" id="PS00107">
    <property type="entry name" value="PROTEIN_KINASE_ATP"/>
    <property type="match status" value="1"/>
</dbReference>
<feature type="binding site" evidence="5">
    <location>
        <position position="192"/>
    </location>
    <ligand>
        <name>ATP</name>
        <dbReference type="ChEBI" id="CHEBI:30616"/>
    </ligand>
</feature>
<feature type="region of interest" description="Disordered" evidence="6">
    <location>
        <begin position="60"/>
        <end position="83"/>
    </location>
</feature>
<dbReference type="Pfam" id="PF00069">
    <property type="entry name" value="Pkinase"/>
    <property type="match status" value="1"/>
</dbReference>
<dbReference type="PROSITE" id="PS50011">
    <property type="entry name" value="PROTEIN_KINASE_DOM"/>
    <property type="match status" value="1"/>
</dbReference>
<dbReference type="GO" id="GO:0005524">
    <property type="term" value="F:ATP binding"/>
    <property type="evidence" value="ECO:0007669"/>
    <property type="project" value="UniProtKB-UniRule"/>
</dbReference>
<dbReference type="InterPro" id="IPR046958">
    <property type="entry name" value="RBK1/2/STUNTED"/>
</dbReference>
<organism evidence="8">
    <name type="scientific">Oryza sativa subsp. japonica</name>
    <name type="common">Rice</name>
    <dbReference type="NCBI Taxonomy" id="39947"/>
    <lineage>
        <taxon>Eukaryota</taxon>
        <taxon>Viridiplantae</taxon>
        <taxon>Streptophyta</taxon>
        <taxon>Embryophyta</taxon>
        <taxon>Tracheophyta</taxon>
        <taxon>Spermatophyta</taxon>
        <taxon>Magnoliopsida</taxon>
        <taxon>Liliopsida</taxon>
        <taxon>Poales</taxon>
        <taxon>Poaceae</taxon>
        <taxon>BOP clade</taxon>
        <taxon>Oryzoideae</taxon>
        <taxon>Oryzeae</taxon>
        <taxon>Oryzinae</taxon>
        <taxon>Oryza</taxon>
        <taxon>Oryza sativa</taxon>
    </lineage>
</organism>
<evidence type="ECO:0000256" key="4">
    <source>
        <dbReference type="ARBA" id="ARBA00022840"/>
    </source>
</evidence>
<dbReference type="InterPro" id="IPR011009">
    <property type="entry name" value="Kinase-like_dom_sf"/>
</dbReference>
<keyword evidence="2 5" id="KW-0547">Nucleotide-binding</keyword>
<reference evidence="8" key="1">
    <citation type="journal article" date="2005" name="BMC Biol.">
        <title>The sequence of rice chromosomes 11 and 12, rich in disease resistance genes and recent gene duplications.</title>
        <authorList>
            <consortium name="The rice chromosomes 11 and 12 sequencing consortia"/>
        </authorList>
    </citation>
    <scope>NUCLEOTIDE SEQUENCE [LARGE SCALE GENOMIC DNA]</scope>
</reference>
<evidence type="ECO:0000256" key="1">
    <source>
        <dbReference type="ARBA" id="ARBA00022679"/>
    </source>
</evidence>
<dbReference type="Gene3D" id="3.30.200.20">
    <property type="entry name" value="Phosphorylase Kinase, domain 1"/>
    <property type="match status" value="1"/>
</dbReference>
<reference evidence="8" key="2">
    <citation type="submission" date="2005-04" db="EMBL/GenBank/DDBJ databases">
        <authorList>
            <person name="Buell C.R."/>
            <person name="Wing R.A."/>
            <person name="McCombie W.A."/>
            <person name="Ouyang S."/>
        </authorList>
    </citation>
    <scope>NUCLEOTIDE SEQUENCE</scope>
</reference>
<keyword evidence="4 5" id="KW-0067">ATP-binding</keyword>
<dbReference type="SMART" id="SM00220">
    <property type="entry name" value="S_TKc"/>
    <property type="match status" value="1"/>
</dbReference>
<evidence type="ECO:0000313" key="8">
    <source>
        <dbReference type="EMBL" id="ABA95043.1"/>
    </source>
</evidence>
<keyword evidence="1" id="KW-0808">Transferase</keyword>
<dbReference type="AlphaFoldDB" id="Q2R0I7"/>
<name>Q2R0I7_ORYSJ</name>
<proteinExistence type="predicted"/>
<evidence type="ECO:0000256" key="5">
    <source>
        <dbReference type="PROSITE-ProRule" id="PRU10141"/>
    </source>
</evidence>